<dbReference type="CDD" id="cd16144">
    <property type="entry name" value="ARS_like"/>
    <property type="match status" value="1"/>
</dbReference>
<feature type="region of interest" description="Disordered" evidence="7">
    <location>
        <begin position="89"/>
        <end position="114"/>
    </location>
</feature>
<evidence type="ECO:0000256" key="8">
    <source>
        <dbReference type="SAM" id="SignalP"/>
    </source>
</evidence>
<dbReference type="InterPro" id="IPR024607">
    <property type="entry name" value="Sulfatase_CS"/>
</dbReference>
<evidence type="ECO:0000313" key="10">
    <source>
        <dbReference type="EMBL" id="ADY61881.1"/>
    </source>
</evidence>
<proteinExistence type="inferred from homology"/>
<gene>
    <name evidence="10" type="ordered locus">Plabr_4308</name>
</gene>
<dbReference type="Proteomes" id="UP000006860">
    <property type="component" value="Chromosome"/>
</dbReference>
<organism evidence="10 11">
    <name type="scientific">Rubinisphaera brasiliensis (strain ATCC 49424 / DSM 5305 / JCM 21570 / IAM 15109 / NBRC 103401 / IFAM 1448)</name>
    <name type="common">Planctomyces brasiliensis</name>
    <dbReference type="NCBI Taxonomy" id="756272"/>
    <lineage>
        <taxon>Bacteria</taxon>
        <taxon>Pseudomonadati</taxon>
        <taxon>Planctomycetota</taxon>
        <taxon>Planctomycetia</taxon>
        <taxon>Planctomycetales</taxon>
        <taxon>Planctomycetaceae</taxon>
        <taxon>Rubinisphaera</taxon>
    </lineage>
</organism>
<dbReference type="SUPFAM" id="SSF53649">
    <property type="entry name" value="Alkaline phosphatase-like"/>
    <property type="match status" value="1"/>
</dbReference>
<dbReference type="GO" id="GO:0046872">
    <property type="term" value="F:metal ion binding"/>
    <property type="evidence" value="ECO:0007669"/>
    <property type="project" value="UniProtKB-KW"/>
</dbReference>
<feature type="signal peptide" evidence="8">
    <location>
        <begin position="1"/>
        <end position="22"/>
    </location>
</feature>
<dbReference type="Gene3D" id="3.40.720.10">
    <property type="entry name" value="Alkaline Phosphatase, subunit A"/>
    <property type="match status" value="1"/>
</dbReference>
<dbReference type="PROSITE" id="PS00523">
    <property type="entry name" value="SULFATASE_1"/>
    <property type="match status" value="1"/>
</dbReference>
<comment type="similarity">
    <text evidence="2">Belongs to the sulfatase family.</text>
</comment>
<dbReference type="GO" id="GO:0004065">
    <property type="term" value="F:arylsulfatase activity"/>
    <property type="evidence" value="ECO:0007669"/>
    <property type="project" value="TreeGrafter"/>
</dbReference>
<evidence type="ECO:0000256" key="7">
    <source>
        <dbReference type="SAM" id="MobiDB-lite"/>
    </source>
</evidence>
<evidence type="ECO:0000256" key="2">
    <source>
        <dbReference type="ARBA" id="ARBA00008779"/>
    </source>
</evidence>
<dbReference type="STRING" id="756272.Plabr_4308"/>
<dbReference type="InterPro" id="IPR050738">
    <property type="entry name" value="Sulfatase"/>
</dbReference>
<dbReference type="KEGG" id="pbs:Plabr_4308"/>
<evidence type="ECO:0000256" key="4">
    <source>
        <dbReference type="ARBA" id="ARBA00022729"/>
    </source>
</evidence>
<dbReference type="RefSeq" id="WP_013630586.1">
    <property type="nucleotide sequence ID" value="NC_015174.1"/>
</dbReference>
<evidence type="ECO:0000256" key="5">
    <source>
        <dbReference type="ARBA" id="ARBA00022801"/>
    </source>
</evidence>
<dbReference type="Gene3D" id="3.30.1120.10">
    <property type="match status" value="1"/>
</dbReference>
<dbReference type="OrthoDB" id="9783154at2"/>
<keyword evidence="4 8" id="KW-0732">Signal</keyword>
<evidence type="ECO:0000313" key="11">
    <source>
        <dbReference type="Proteomes" id="UP000006860"/>
    </source>
</evidence>
<name>F0SJP3_RUBBR</name>
<dbReference type="GO" id="GO:0043890">
    <property type="term" value="F:N-acetylgalactosamine-6-sulfatase activity"/>
    <property type="evidence" value="ECO:0007669"/>
    <property type="project" value="UniProtKB-EC"/>
</dbReference>
<accession>F0SJP3</accession>
<keyword evidence="6" id="KW-0106">Calcium</keyword>
<keyword evidence="3" id="KW-0479">Metal-binding</keyword>
<evidence type="ECO:0000256" key="1">
    <source>
        <dbReference type="ARBA" id="ARBA00001913"/>
    </source>
</evidence>
<dbReference type="EC" id="3.1.6.4" evidence="10"/>
<sequence>MTTRVWNLLTFCLVLVASSAQAAERPNVILFLVDDMGWMDSSVYGSEYYETPNMERLAKQSMLFTDAYALPLCSPTRASILTGQYSSRHGVTSASGHQPPRPENVSRYPEKASPQQKLIYANSKNYLDLKYDTLSEVLHDAGYRTAHIGKWHLGLTPEYWPDKHGFDVAFHAQPSPGPPSYFSPYGVHTEGQPSGKHHMGTITDGPDGEYMTDRLTDEAIAFIEGNQKQPFFLNFWQYGVHGPWGHKEEYTARYANKKDPRGEQRNPIMASMLQSIDESLGRLLERLDQLELTANTLFIFYSDNGGNFHSNTPGSKQMTNIKPGHPKWDFVQDWKKWAGDEPPTNNAPLREGKGRIYEGGQRVPLMVRWPGHVQPGSTSDAVVGPIDLYPTILQATHIEPPRGHIIDGESLLPVLEQSGDLQREAYFTWFPHLIPAVSVRQGDWKLIRRFEPHREYPEVRELYNLKKDIGETKNLAKTHPDKVAELDTLIDQFIADTGALTPKPNPAYKPGPQVTSLSPTHGLVARSCKLEEADGLLNVTGTGRNPFLGTAQVKMEGPLECTVTIRAPQGGEGKIQWKTAGQLQFPETGQQVAYNVQPSEDWQTVTIPVPVEGMSGTTRLYLPAENSTIELKSIQFTNKQGSQKRWDFTQLDSASN</sequence>
<feature type="domain" description="Sulfatase N-terminal" evidence="9">
    <location>
        <begin position="26"/>
        <end position="398"/>
    </location>
</feature>
<keyword evidence="5 10" id="KW-0378">Hydrolase</keyword>
<dbReference type="PANTHER" id="PTHR42693:SF42">
    <property type="entry name" value="ARYLSULFATASE G"/>
    <property type="match status" value="1"/>
</dbReference>
<reference evidence="11" key="1">
    <citation type="submission" date="2011-02" db="EMBL/GenBank/DDBJ databases">
        <title>The complete genome of Planctomyces brasiliensis DSM 5305.</title>
        <authorList>
            <person name="Lucas S."/>
            <person name="Copeland A."/>
            <person name="Lapidus A."/>
            <person name="Bruce D."/>
            <person name="Goodwin L."/>
            <person name="Pitluck S."/>
            <person name="Kyrpides N."/>
            <person name="Mavromatis K."/>
            <person name="Pagani I."/>
            <person name="Ivanova N."/>
            <person name="Ovchinnikova G."/>
            <person name="Lu M."/>
            <person name="Detter J.C."/>
            <person name="Han C."/>
            <person name="Land M."/>
            <person name="Hauser L."/>
            <person name="Markowitz V."/>
            <person name="Cheng J.-F."/>
            <person name="Hugenholtz P."/>
            <person name="Woyke T."/>
            <person name="Wu D."/>
            <person name="Tindall B."/>
            <person name="Pomrenke H.G."/>
            <person name="Brambilla E."/>
            <person name="Klenk H.-P."/>
            <person name="Eisen J.A."/>
        </authorList>
    </citation>
    <scope>NUCLEOTIDE SEQUENCE [LARGE SCALE GENOMIC DNA]</scope>
    <source>
        <strain evidence="11">ATCC 49424 / DSM 5305 / JCM 21570 / NBRC 103401 / IFAM 1448</strain>
    </source>
</reference>
<dbReference type="InterPro" id="IPR017850">
    <property type="entry name" value="Alkaline_phosphatase_core_sf"/>
</dbReference>
<evidence type="ECO:0000256" key="6">
    <source>
        <dbReference type="ARBA" id="ARBA00022837"/>
    </source>
</evidence>
<dbReference type="HOGENOM" id="CLU_006332_10_4_0"/>
<dbReference type="EMBL" id="CP002546">
    <property type="protein sequence ID" value="ADY61881.1"/>
    <property type="molecule type" value="Genomic_DNA"/>
</dbReference>
<dbReference type="PANTHER" id="PTHR42693">
    <property type="entry name" value="ARYLSULFATASE FAMILY MEMBER"/>
    <property type="match status" value="1"/>
</dbReference>
<evidence type="ECO:0000259" key="9">
    <source>
        <dbReference type="Pfam" id="PF00884"/>
    </source>
</evidence>
<dbReference type="Pfam" id="PF00884">
    <property type="entry name" value="Sulfatase"/>
    <property type="match status" value="1"/>
</dbReference>
<keyword evidence="11" id="KW-1185">Reference proteome</keyword>
<dbReference type="eggNOG" id="COG3119">
    <property type="taxonomic scope" value="Bacteria"/>
</dbReference>
<protein>
    <submittedName>
        <fullName evidence="10">N-acetylgalactosamine-6-sulfatase</fullName>
        <ecNumber evidence="10">3.1.6.4</ecNumber>
    </submittedName>
</protein>
<evidence type="ECO:0000256" key="3">
    <source>
        <dbReference type="ARBA" id="ARBA00022723"/>
    </source>
</evidence>
<feature type="chain" id="PRO_5003260465" evidence="8">
    <location>
        <begin position="23"/>
        <end position="656"/>
    </location>
</feature>
<comment type="cofactor">
    <cofactor evidence="1">
        <name>Ca(2+)</name>
        <dbReference type="ChEBI" id="CHEBI:29108"/>
    </cofactor>
</comment>
<dbReference type="PROSITE" id="PS00149">
    <property type="entry name" value="SULFATASE_2"/>
    <property type="match status" value="1"/>
</dbReference>
<dbReference type="InterPro" id="IPR000917">
    <property type="entry name" value="Sulfatase_N"/>
</dbReference>
<dbReference type="AlphaFoldDB" id="F0SJP3"/>